<dbReference type="KEGG" id="cii:CIMIT_04450"/>
<evidence type="ECO:0000313" key="2">
    <source>
        <dbReference type="EMBL" id="AIJ33244.1"/>
    </source>
</evidence>
<sequence length="207" mass="21467">MMTNRAATGTNSWRVIDIVTAAVLGVACGLLFMLWNGVGYAGYKAIDAFTPGLGGLFNGIWLIGGVLGGLIIRKPGAAVFVEVLAASVSALLGSQWAIETLYSGLAQGLGAELIFLIFMYKRFSLDVAVLSGIGAGVGAFVLELFTSGNLAMSLSYNVIYLVCTSISGAVLAGVLGYFLVKALAKTGALDRFGAGRERLRAASTQAR</sequence>
<keyword evidence="1" id="KW-0812">Transmembrane</keyword>
<evidence type="ECO:0000313" key="3">
    <source>
        <dbReference type="Proteomes" id="UP000028780"/>
    </source>
</evidence>
<protein>
    <submittedName>
        <fullName evidence="2">Membrane protein</fullName>
    </submittedName>
</protein>
<reference evidence="2 3" key="1">
    <citation type="submission" date="2014-08" db="EMBL/GenBank/DDBJ databases">
        <title>Complete genome sequence of Corynebacterium imitans DSM 44264, isolated from a five-month-old boy with suspected pharyngeal diphtheria.</title>
        <authorList>
            <person name="Mollmann S."/>
            <person name="Albersmeier A."/>
            <person name="Ruckert C."/>
            <person name="Tauch A."/>
        </authorList>
    </citation>
    <scope>NUCLEOTIDE SEQUENCE [LARGE SCALE GENOMIC DNA]</scope>
    <source>
        <strain evidence="2 3">DSM 44264</strain>
    </source>
</reference>
<feature type="transmembrane region" description="Helical" evidence="1">
    <location>
        <begin position="127"/>
        <end position="146"/>
    </location>
</feature>
<feature type="transmembrane region" description="Helical" evidence="1">
    <location>
        <begin position="55"/>
        <end position="72"/>
    </location>
</feature>
<feature type="transmembrane region" description="Helical" evidence="1">
    <location>
        <begin position="12"/>
        <end position="35"/>
    </location>
</feature>
<evidence type="ECO:0000256" key="1">
    <source>
        <dbReference type="SAM" id="Phobius"/>
    </source>
</evidence>
<organism evidence="2 3">
    <name type="scientific">Corynebacterium imitans</name>
    <dbReference type="NCBI Taxonomy" id="156978"/>
    <lineage>
        <taxon>Bacteria</taxon>
        <taxon>Bacillati</taxon>
        <taxon>Actinomycetota</taxon>
        <taxon>Actinomycetes</taxon>
        <taxon>Mycobacteriales</taxon>
        <taxon>Corynebacteriaceae</taxon>
        <taxon>Corynebacterium</taxon>
    </lineage>
</organism>
<accession>A0A076NFI9</accession>
<dbReference type="STRING" id="156978.CIMIT_04450"/>
<keyword evidence="1" id="KW-1133">Transmembrane helix</keyword>
<proteinExistence type="predicted"/>
<feature type="transmembrane region" description="Helical" evidence="1">
    <location>
        <begin position="79"/>
        <end position="98"/>
    </location>
</feature>
<feature type="transmembrane region" description="Helical" evidence="1">
    <location>
        <begin position="158"/>
        <end position="180"/>
    </location>
</feature>
<name>A0A076NFI9_9CORY</name>
<gene>
    <name evidence="2" type="ORF">CIMIT_04450</name>
</gene>
<dbReference type="Proteomes" id="UP000028780">
    <property type="component" value="Chromosome"/>
</dbReference>
<dbReference type="eggNOG" id="COG4721">
    <property type="taxonomic scope" value="Bacteria"/>
</dbReference>
<dbReference type="HOGENOM" id="CLU_089225_0_0_11"/>
<dbReference type="InterPro" id="IPR017195">
    <property type="entry name" value="ABC_thiamin-permease_prd"/>
</dbReference>
<keyword evidence="1" id="KW-0472">Membrane</keyword>
<dbReference type="AlphaFoldDB" id="A0A076NFI9"/>
<dbReference type="Pfam" id="PF09819">
    <property type="entry name" value="ABC_cobalt"/>
    <property type="match status" value="1"/>
</dbReference>
<dbReference type="PIRSF" id="PIRSF037394">
    <property type="entry name" value="ABC_thiamine-permease_YkoE_prd"/>
    <property type="match status" value="1"/>
</dbReference>
<dbReference type="PROSITE" id="PS51257">
    <property type="entry name" value="PROKAR_LIPOPROTEIN"/>
    <property type="match status" value="1"/>
</dbReference>
<dbReference type="EMBL" id="CP009211">
    <property type="protein sequence ID" value="AIJ33244.1"/>
    <property type="molecule type" value="Genomic_DNA"/>
</dbReference>
<keyword evidence="3" id="KW-1185">Reference proteome</keyword>